<evidence type="ECO:0000313" key="2">
    <source>
        <dbReference type="Proteomes" id="UP001177769"/>
    </source>
</evidence>
<dbReference type="EMBL" id="CP116346">
    <property type="protein sequence ID" value="WIT12690.1"/>
    <property type="molecule type" value="Genomic_DNA"/>
</dbReference>
<dbReference type="SUPFAM" id="SSF53850">
    <property type="entry name" value="Periplasmic binding protein-like II"/>
    <property type="match status" value="1"/>
</dbReference>
<protein>
    <recommendedName>
        <fullName evidence="3">Solute-binding protein family 3/N-terminal domain-containing protein</fullName>
    </recommendedName>
</protein>
<evidence type="ECO:0008006" key="3">
    <source>
        <dbReference type="Google" id="ProtNLM"/>
    </source>
</evidence>
<dbReference type="KEGG" id="pais:PFX98_03500"/>
<proteinExistence type="predicted"/>
<gene>
    <name evidence="1" type="ORF">PFX98_03500</name>
</gene>
<keyword evidence="2" id="KW-1185">Reference proteome</keyword>
<organism evidence="1 2">
    <name type="scientific">Paucibacter sediminis</name>
    <dbReference type="NCBI Taxonomy" id="3019553"/>
    <lineage>
        <taxon>Bacteria</taxon>
        <taxon>Pseudomonadati</taxon>
        <taxon>Pseudomonadota</taxon>
        <taxon>Betaproteobacteria</taxon>
        <taxon>Burkholderiales</taxon>
        <taxon>Sphaerotilaceae</taxon>
        <taxon>Roseateles</taxon>
    </lineage>
</organism>
<name>A0AA95NCK6_9BURK</name>
<reference evidence="1" key="1">
    <citation type="submission" date="2023-01" db="EMBL/GenBank/DDBJ databases">
        <title>Whole genome sequence of Paucibacter sp. S2-9 isolated from pond sediment.</title>
        <authorList>
            <person name="Jung J.Y."/>
        </authorList>
    </citation>
    <scope>NUCLEOTIDE SEQUENCE</scope>
    <source>
        <strain evidence="1">S2-9</strain>
    </source>
</reference>
<dbReference type="Gene3D" id="3.40.190.10">
    <property type="entry name" value="Periplasmic binding protein-like II"/>
    <property type="match status" value="2"/>
</dbReference>
<sequence length="241" mass="26458">MFLIGLLPAASRQAWAAPQRWRFATDSNDRSGLAPAGRAVLRRAFERLGQVLEFEPLPLRRSLRLTELGQLDGEPLRIASIVDRRPQLLLVPVAISRVEVWGFVGDAALQPHDMAELRPLRVAHQRGILLLEQLLGEVARRVEATTPDDVLRLLRLRVVDIGLLTLASGQAPLRPAQLEGLVPLTAPLYSSSLYPVLHRSHAQLLPALTAVLQEMESSGESDGLRRKAWADAREGAAALSP</sequence>
<dbReference type="AlphaFoldDB" id="A0AA95NCK6"/>
<evidence type="ECO:0000313" key="1">
    <source>
        <dbReference type="EMBL" id="WIT12690.1"/>
    </source>
</evidence>
<dbReference type="RefSeq" id="WP_285233791.1">
    <property type="nucleotide sequence ID" value="NZ_CP116346.1"/>
</dbReference>
<accession>A0AA95NCK6</accession>
<dbReference type="Proteomes" id="UP001177769">
    <property type="component" value="Chromosome"/>
</dbReference>